<gene>
    <name evidence="1" type="ORF">HMPREF9372_3684</name>
</gene>
<protein>
    <submittedName>
        <fullName evidence="1">Uncharacterized protein</fullName>
    </submittedName>
</protein>
<name>F9DY03_9BACL</name>
<evidence type="ECO:0000313" key="2">
    <source>
        <dbReference type="Proteomes" id="UP000005316"/>
    </source>
</evidence>
<organism evidence="1 2">
    <name type="scientific">Sporosarcina newyorkensis 2681</name>
    <dbReference type="NCBI Taxonomy" id="1027292"/>
    <lineage>
        <taxon>Bacteria</taxon>
        <taxon>Bacillati</taxon>
        <taxon>Bacillota</taxon>
        <taxon>Bacilli</taxon>
        <taxon>Bacillales</taxon>
        <taxon>Caryophanaceae</taxon>
        <taxon>Sporosarcina</taxon>
    </lineage>
</organism>
<proteinExistence type="predicted"/>
<comment type="caution">
    <text evidence="1">The sequence shown here is derived from an EMBL/GenBank/DDBJ whole genome shotgun (WGS) entry which is preliminary data.</text>
</comment>
<sequence length="47" mass="5458">MIFSVISSPHSNIHLIVFSIFNRLKTVNKNVQMVVLMYVFSVKMKSE</sequence>
<reference evidence="1 2" key="1">
    <citation type="submission" date="2011-04" db="EMBL/GenBank/DDBJ databases">
        <authorList>
            <person name="Muzny D."/>
            <person name="Qin X."/>
            <person name="Deng J."/>
            <person name="Jiang H."/>
            <person name="Liu Y."/>
            <person name="Qu J."/>
            <person name="Song X.-Z."/>
            <person name="Zhang L."/>
            <person name="Thornton R."/>
            <person name="Coyle M."/>
            <person name="Francisco L."/>
            <person name="Jackson L."/>
            <person name="Javaid M."/>
            <person name="Korchina V."/>
            <person name="Kovar C."/>
            <person name="Mata R."/>
            <person name="Mathew T."/>
            <person name="Ngo R."/>
            <person name="Nguyen L."/>
            <person name="Nguyen N."/>
            <person name="Okwuonu G."/>
            <person name="Ongeri F."/>
            <person name="Pham C."/>
            <person name="Simmons D."/>
            <person name="Wilczek-Boney K."/>
            <person name="Hale W."/>
            <person name="Jakkamsetti A."/>
            <person name="Pham P."/>
            <person name="Ruth R."/>
            <person name="San Lucas F."/>
            <person name="Warren J."/>
            <person name="Zhang J."/>
            <person name="Zhao Z."/>
            <person name="Zhou C."/>
            <person name="Zhu D."/>
            <person name="Lee S."/>
            <person name="Bess C."/>
            <person name="Blankenburg K."/>
            <person name="Forbes L."/>
            <person name="Fu Q."/>
            <person name="Gubbala S."/>
            <person name="Hirani K."/>
            <person name="Jayaseelan J.C."/>
            <person name="Lara F."/>
            <person name="Munidasa M."/>
            <person name="Palculict T."/>
            <person name="Patil S."/>
            <person name="Pu L.-L."/>
            <person name="Saada N."/>
            <person name="Tang L."/>
            <person name="Weissenberger G."/>
            <person name="Zhu Y."/>
            <person name="Hemphill L."/>
            <person name="Shang Y."/>
            <person name="Youmans B."/>
            <person name="Ayvaz T."/>
            <person name="Ross M."/>
            <person name="Santibanez J."/>
            <person name="Aqrawi P."/>
            <person name="Gross S."/>
            <person name="Joshi V."/>
            <person name="Fowler G."/>
            <person name="Nazareth L."/>
            <person name="Reid J."/>
            <person name="Worley K."/>
            <person name="Petrosino J."/>
            <person name="Highlander S."/>
            <person name="Gibbs R."/>
        </authorList>
    </citation>
    <scope>NUCLEOTIDE SEQUENCE [LARGE SCALE GENOMIC DNA]</scope>
    <source>
        <strain evidence="1 2">2681</strain>
    </source>
</reference>
<dbReference type="HOGENOM" id="CLU_3173376_0_0_9"/>
<accession>F9DY03</accession>
<dbReference type="EMBL" id="AFPZ01000119">
    <property type="protein sequence ID" value="EGQ19584.1"/>
    <property type="molecule type" value="Genomic_DNA"/>
</dbReference>
<dbReference type="Proteomes" id="UP000005316">
    <property type="component" value="Unassembled WGS sequence"/>
</dbReference>
<dbReference type="AlphaFoldDB" id="F9DY03"/>
<evidence type="ECO:0000313" key="1">
    <source>
        <dbReference type="EMBL" id="EGQ19584.1"/>
    </source>
</evidence>